<feature type="binding site" evidence="4">
    <location>
        <position position="166"/>
    </location>
    <ligand>
        <name>glycerol</name>
        <dbReference type="ChEBI" id="CHEBI:17754"/>
    </ligand>
</feature>
<dbReference type="Proteomes" id="UP000029381">
    <property type="component" value="Unassembled WGS sequence"/>
</dbReference>
<evidence type="ECO:0000256" key="4">
    <source>
        <dbReference type="PIRSR" id="PIRSR000112-1"/>
    </source>
</evidence>
<feature type="domain" description="Alcohol dehydrogenase iron-type/glycerol dehydrogenase GldA" evidence="6">
    <location>
        <begin position="12"/>
        <end position="148"/>
    </location>
</feature>
<feature type="binding site" evidence="5">
    <location>
        <begin position="89"/>
        <end position="93"/>
    </location>
    <ligand>
        <name>NAD(+)</name>
        <dbReference type="ChEBI" id="CHEBI:57540"/>
    </ligand>
</feature>
<feature type="binding site" evidence="4">
    <location>
        <position position="252"/>
    </location>
    <ligand>
        <name>glycerol</name>
        <dbReference type="ChEBI" id="CHEBI:17754"/>
    </ligand>
</feature>
<dbReference type="PANTHER" id="PTHR43616">
    <property type="entry name" value="GLYCEROL DEHYDROGENASE"/>
    <property type="match status" value="1"/>
</dbReference>
<feature type="binding site" evidence="5">
    <location>
        <position position="126"/>
    </location>
    <ligand>
        <name>NAD(+)</name>
        <dbReference type="ChEBI" id="CHEBI:57540"/>
    </ligand>
</feature>
<evidence type="ECO:0000259" key="6">
    <source>
        <dbReference type="Pfam" id="PF00465"/>
    </source>
</evidence>
<dbReference type="EMBL" id="JPVT01000141">
    <property type="protein sequence ID" value="KFN90631.1"/>
    <property type="molecule type" value="Genomic_DNA"/>
</dbReference>
<feature type="binding site" evidence="5">
    <location>
        <position position="120"/>
    </location>
    <ligand>
        <name>NAD(+)</name>
        <dbReference type="ChEBI" id="CHEBI:57540"/>
    </ligand>
</feature>
<dbReference type="Gene3D" id="3.40.50.1970">
    <property type="match status" value="1"/>
</dbReference>
<proteinExistence type="inferred from homology"/>
<evidence type="ECO:0000256" key="5">
    <source>
        <dbReference type="PIRSR" id="PIRSR000112-3"/>
    </source>
</evidence>
<dbReference type="Pfam" id="PF00465">
    <property type="entry name" value="Fe-ADH"/>
    <property type="match status" value="1"/>
</dbReference>
<comment type="caution">
    <text evidence="7">The sequence shown here is derived from an EMBL/GenBank/DDBJ whole genome shotgun (WGS) entry which is preliminary data.</text>
</comment>
<dbReference type="PROSITE" id="PS00913">
    <property type="entry name" value="ADH_IRON_1"/>
    <property type="match status" value="1"/>
</dbReference>
<comment type="similarity">
    <text evidence="1">Belongs to the iron-containing alcohol dehydrogenase family.</text>
</comment>
<dbReference type="Gene3D" id="1.20.1090.10">
    <property type="entry name" value="Dehydroquinate synthase-like - alpha domain"/>
    <property type="match status" value="1"/>
</dbReference>
<evidence type="ECO:0000313" key="7">
    <source>
        <dbReference type="EMBL" id="KFN90631.1"/>
    </source>
</evidence>
<keyword evidence="2 4" id="KW-0479">Metal-binding</keyword>
<evidence type="ECO:0000256" key="3">
    <source>
        <dbReference type="ARBA" id="ARBA00023002"/>
    </source>
</evidence>
<feature type="binding site" evidence="4">
    <location>
        <position position="269"/>
    </location>
    <ligand>
        <name>glycerol</name>
        <dbReference type="ChEBI" id="CHEBI:17754"/>
    </ligand>
</feature>
<feature type="binding site" evidence="5">
    <location>
        <begin position="111"/>
        <end position="114"/>
    </location>
    <ligand>
        <name>NAD(+)</name>
        <dbReference type="ChEBI" id="CHEBI:57540"/>
    </ligand>
</feature>
<dbReference type="EC" id="1.-.-.-" evidence="7"/>
<gene>
    <name evidence="7" type="ORF">TMU3MR103_1402</name>
</gene>
<dbReference type="CDD" id="cd08172">
    <property type="entry name" value="GlyDH-like"/>
    <property type="match status" value="1"/>
</dbReference>
<name>A0A091BYD3_9ENTE</name>
<evidence type="ECO:0000256" key="1">
    <source>
        <dbReference type="ARBA" id="ARBA00007358"/>
    </source>
</evidence>
<dbReference type="PATRIC" id="fig|1302648.3.peg.1368"/>
<protein>
    <submittedName>
        <fullName evidence="7">Glycerol dehydrogenase</fullName>
        <ecNumber evidence="7">1.-.-.-</ecNumber>
        <ecNumber evidence="7">1.1.1.6</ecNumber>
    </submittedName>
</protein>
<dbReference type="InterPro" id="IPR016205">
    <property type="entry name" value="Glycerol_DH"/>
</dbReference>
<dbReference type="PIRSF" id="PIRSF000112">
    <property type="entry name" value="Glycerol_dehydrogenase"/>
    <property type="match status" value="1"/>
</dbReference>
<dbReference type="AlphaFoldDB" id="A0A091BYD3"/>
<dbReference type="SUPFAM" id="SSF56796">
    <property type="entry name" value="Dehydroquinate synthase-like"/>
    <property type="match status" value="1"/>
</dbReference>
<dbReference type="InterPro" id="IPR018211">
    <property type="entry name" value="ADH_Fe_CS"/>
</dbReference>
<dbReference type="GO" id="GO:0046872">
    <property type="term" value="F:metal ion binding"/>
    <property type="evidence" value="ECO:0007669"/>
    <property type="project" value="UniProtKB-KW"/>
</dbReference>
<accession>A0A091BYD3</accession>
<dbReference type="GO" id="GO:0008888">
    <property type="term" value="F:glycerol dehydrogenase (NAD+) activity"/>
    <property type="evidence" value="ECO:0007669"/>
    <property type="project" value="UniProtKB-EC"/>
</dbReference>
<keyword evidence="3 7" id="KW-0560">Oxidoreductase</keyword>
<reference evidence="7 8" key="1">
    <citation type="submission" date="2014-08" db="EMBL/GenBank/DDBJ databases">
        <title>Genome sequence of Tetragenococcus muriaticus.</title>
        <authorList>
            <person name="Chuea-nongthon C."/>
            <person name="Rodtong S."/>
            <person name="Yongsawatdigul J."/>
            <person name="Steele J.L."/>
            <person name="Liu X.-y."/>
            <person name="Speers J."/>
            <person name="Glasner J.D."/>
            <person name="Neeno-Eckwall E.C."/>
        </authorList>
    </citation>
    <scope>NUCLEOTIDE SEQUENCE [LARGE SCALE GENOMIC DNA]</scope>
    <source>
        <strain evidence="7 8">3MR10-3</strain>
    </source>
</reference>
<dbReference type="RefSeq" id="WP_028790373.1">
    <property type="nucleotide sequence ID" value="NZ_JPVT01000141.1"/>
</dbReference>
<dbReference type="PANTHER" id="PTHR43616:SF3">
    <property type="entry name" value="HYDROXYCARBOXYLATE DEHYDROGENASE A"/>
    <property type="match status" value="1"/>
</dbReference>
<dbReference type="InterPro" id="IPR001670">
    <property type="entry name" value="ADH_Fe/GldA"/>
</dbReference>
<comment type="cofactor">
    <cofactor evidence="4">
        <name>Zn(2+)</name>
        <dbReference type="ChEBI" id="CHEBI:29105"/>
    </cofactor>
    <text evidence="4">Binds 1 zinc ion per subunit.</text>
</comment>
<evidence type="ECO:0000256" key="2">
    <source>
        <dbReference type="ARBA" id="ARBA00022723"/>
    </source>
</evidence>
<keyword evidence="8" id="KW-1185">Reference proteome</keyword>
<organism evidence="7 8">
    <name type="scientific">Tetragenococcus muriaticus 3MR10-3</name>
    <dbReference type="NCBI Taxonomy" id="1302648"/>
    <lineage>
        <taxon>Bacteria</taxon>
        <taxon>Bacillati</taxon>
        <taxon>Bacillota</taxon>
        <taxon>Bacilli</taxon>
        <taxon>Lactobacillales</taxon>
        <taxon>Enterococcaceae</taxon>
        <taxon>Tetragenococcus</taxon>
    </lineage>
</organism>
<dbReference type="EC" id="1.1.1.6" evidence="7"/>
<evidence type="ECO:0000313" key="8">
    <source>
        <dbReference type="Proteomes" id="UP000029381"/>
    </source>
</evidence>
<sequence length="355" mass="39108">MNINDEVRPGGNRYVSGTDVLKDLPDYLEQFHQVAVVTGETSYQVFNDFYQKELDFPTYRYDGSASYEDAQVIAEQIGKSDVIVGIGGGRVMDTAKLTAENLNCDVILIPTLISNCAPFTPITAVYYPNRTFRCMGFQKRAPYLTLVDWNFLLATPVDYFVAGVGDTLAKWYEITGITDTLAEDQKSAYTRLGVACAKEIATILLSDSQDAIYSLQQQEISPAFTRVTDTIIALAGETGGFAVSYGRSAGAHAVHDGLSYLENTHEALHGKKVAYGILVQLAYTNDFDKITEVYPFYERIGLPTKLAQMNVTDISKESLAPVIKQAAAEDDTFRMIDPEVTEEQVFAAIQAVEAL</sequence>
<keyword evidence="5" id="KW-0520">NAD</keyword>
<keyword evidence="4" id="KW-0862">Zinc</keyword>